<name>A0A6J5NMT2_9CAUD</name>
<sequence>MSNVPQPSSVPPSGKAELQAIERFVAQFLQWQRARDPLAAGSQLQKFVPMSLLVNSGLYRLEGGQLAYVGPQAGSGAPGPVGPIGPPGAGAAPPDPTPPPTPTGFTATGGMAQLLMQWAAPTYTVGRGHDRTNVYGAIWEEGSAAPVFGDVRTKLIDAAMGPTTIHSTPSNLNVRWALWIKWQSKDGYESTDPAGGINGVVVTTGQDIVALLAILNNRITQSQLAADLARPILSLDNRLDDAAANLIEAFAQIVEEGNGRAAAVLQEQTERISADAAEAALRTLLAAQVNDPATGLPATRATLFSNYYTRAAVDGAIATSETTLRAEADTTEGEVYAALSVESGVRASQTGHLAAQQTTRLDLSGYVVGYGISGTSSGTAGPTSQFHVRADTFAVYAPVNYDQETAPPTPALWERWRRTSTGAVQAWNGTAWQAFNPVAFTIQTTPTVENGQTLQPGMYVEAAYIKNLSAVYGRFSSLVADQITAADITVAQLTSGTLRVGAAAQSANYFPGVSGWRLTGSGDLEADNVNLRGNIVARSGSIGGAVIGMDYVQSTNYVAGTSGWRLSPTSAQLPSTSLVGQLTVAQIASGVVADRGVLFDATGIAFSNIF</sequence>
<organism evidence="2">
    <name type="scientific">uncultured Caudovirales phage</name>
    <dbReference type="NCBI Taxonomy" id="2100421"/>
    <lineage>
        <taxon>Viruses</taxon>
        <taxon>Duplodnaviria</taxon>
        <taxon>Heunggongvirae</taxon>
        <taxon>Uroviricota</taxon>
        <taxon>Caudoviricetes</taxon>
        <taxon>Peduoviridae</taxon>
        <taxon>Maltschvirus</taxon>
        <taxon>Maltschvirus maltsch</taxon>
    </lineage>
</organism>
<evidence type="ECO:0000256" key="1">
    <source>
        <dbReference type="SAM" id="MobiDB-lite"/>
    </source>
</evidence>
<gene>
    <name evidence="2" type="ORF">UFOVP703_51</name>
</gene>
<accession>A0A6J5NMT2</accession>
<proteinExistence type="predicted"/>
<evidence type="ECO:0000313" key="2">
    <source>
        <dbReference type="EMBL" id="CAB4159026.1"/>
    </source>
</evidence>
<feature type="region of interest" description="Disordered" evidence="1">
    <location>
        <begin position="75"/>
        <end position="100"/>
    </location>
</feature>
<reference evidence="2" key="1">
    <citation type="submission" date="2020-04" db="EMBL/GenBank/DDBJ databases">
        <authorList>
            <person name="Chiriac C."/>
            <person name="Salcher M."/>
            <person name="Ghai R."/>
            <person name="Kavagutti S V."/>
        </authorList>
    </citation>
    <scope>NUCLEOTIDE SEQUENCE</scope>
</reference>
<protein>
    <submittedName>
        <fullName evidence="2">Uncharacterized protein</fullName>
    </submittedName>
</protein>
<dbReference type="EMBL" id="LR796673">
    <property type="protein sequence ID" value="CAB4159026.1"/>
    <property type="molecule type" value="Genomic_DNA"/>
</dbReference>